<feature type="transmembrane region" description="Helical" evidence="6">
    <location>
        <begin position="291"/>
        <end position="314"/>
    </location>
</feature>
<feature type="transmembrane region" description="Helical" evidence="6">
    <location>
        <begin position="76"/>
        <end position="96"/>
    </location>
</feature>
<feature type="transmembrane region" description="Helical" evidence="6">
    <location>
        <begin position="147"/>
        <end position="164"/>
    </location>
</feature>
<sequence>MKSEKEHHFIGLKLLSAFSIGCIGSGQMFLPIFYKKVLGLGNDKIGFIFSITPFVSFIAFPYWTSLIDKTGKYREIMIRNMLIALLCILFIGLVPYLSSTEWIRIALTSIGCFGYAFFGYPIIAALVDTVILRVLAHRKDLYGRQKIGVPIGFATSVFLTGYLTEKLDSLYALFIVFAVYCLAFVITLSVVDINPHYYEPVAEDEEDDNTYGSMSPNSTNINENGSSVEQVAAVVIEDVNDGIRVTPDPSMWHLLQEPEAVQFFTFMTTMGFAIAVVQAFLYLFMENDLHASSFLVGLFGPLGSITEIIVFFFFKQVLHRLGARRMLAVAQCIIIYRCLTYIVCAQISWGAYLATATQVLHGVGFSMTWSAAALQADQLAPPNLKSRAQGLLNMAFNGLGSGIGAVVGGFIYERWGSTVMWAVVAALAAVSIVLYTSNFVLRIVFLPLSNLVKKHT</sequence>
<dbReference type="GO" id="GO:0016020">
    <property type="term" value="C:membrane"/>
    <property type="evidence" value="ECO:0007669"/>
    <property type="project" value="UniProtKB-SubCell"/>
</dbReference>
<organism evidence="8 9">
    <name type="scientific">Mucor lusitanicus CBS 277.49</name>
    <dbReference type="NCBI Taxonomy" id="747725"/>
    <lineage>
        <taxon>Eukaryota</taxon>
        <taxon>Fungi</taxon>
        <taxon>Fungi incertae sedis</taxon>
        <taxon>Mucoromycota</taxon>
        <taxon>Mucoromycotina</taxon>
        <taxon>Mucoromycetes</taxon>
        <taxon>Mucorales</taxon>
        <taxon>Mucorineae</taxon>
        <taxon>Mucoraceae</taxon>
        <taxon>Mucor</taxon>
    </lineage>
</organism>
<feature type="transmembrane region" description="Helical" evidence="6">
    <location>
        <begin position="260"/>
        <end position="285"/>
    </location>
</feature>
<name>A0A168J8E7_MUCCL</name>
<dbReference type="Proteomes" id="UP000077051">
    <property type="component" value="Unassembled WGS sequence"/>
</dbReference>
<dbReference type="GO" id="GO:0022857">
    <property type="term" value="F:transmembrane transporter activity"/>
    <property type="evidence" value="ECO:0007669"/>
    <property type="project" value="InterPro"/>
</dbReference>
<evidence type="ECO:0000313" key="9">
    <source>
        <dbReference type="Proteomes" id="UP000077051"/>
    </source>
</evidence>
<evidence type="ECO:0000256" key="6">
    <source>
        <dbReference type="SAM" id="Phobius"/>
    </source>
</evidence>
<evidence type="ECO:0000256" key="4">
    <source>
        <dbReference type="ARBA" id="ARBA00022989"/>
    </source>
</evidence>
<dbReference type="AlphaFoldDB" id="A0A168J8E7"/>
<comment type="caution">
    <text evidence="8">The sequence shown here is derived from an EMBL/GenBank/DDBJ whole genome shotgun (WGS) entry which is preliminary data.</text>
</comment>
<keyword evidence="5 6" id="KW-0472">Membrane</keyword>
<feature type="transmembrane region" description="Helical" evidence="6">
    <location>
        <begin position="102"/>
        <end position="135"/>
    </location>
</feature>
<feature type="transmembrane region" description="Helical" evidence="6">
    <location>
        <begin position="12"/>
        <end position="33"/>
    </location>
</feature>
<dbReference type="Gene3D" id="1.20.1250.20">
    <property type="entry name" value="MFS general substrate transporter like domains"/>
    <property type="match status" value="2"/>
</dbReference>
<reference evidence="8 9" key="1">
    <citation type="submission" date="2015-06" db="EMBL/GenBank/DDBJ databases">
        <title>Expansion of signal transduction pathways in fungi by whole-genome duplication.</title>
        <authorList>
            <consortium name="DOE Joint Genome Institute"/>
            <person name="Corrochano L.M."/>
            <person name="Kuo A."/>
            <person name="Marcet-Houben M."/>
            <person name="Polaino S."/>
            <person name="Salamov A."/>
            <person name="Villalobos J.M."/>
            <person name="Alvarez M.I."/>
            <person name="Avalos J."/>
            <person name="Benito E.P."/>
            <person name="Benoit I."/>
            <person name="Burger G."/>
            <person name="Camino L.P."/>
            <person name="Canovas D."/>
            <person name="Cerda-Olmedo E."/>
            <person name="Cheng J.-F."/>
            <person name="Dominguez A."/>
            <person name="Elias M."/>
            <person name="Eslava A.P."/>
            <person name="Glaser F."/>
            <person name="Grimwood J."/>
            <person name="Gutierrez G."/>
            <person name="Heitman J."/>
            <person name="Henrissat B."/>
            <person name="Iturriaga E.A."/>
            <person name="Lang B.F."/>
            <person name="Lavin J.L."/>
            <person name="Lee S."/>
            <person name="Li W."/>
            <person name="Lindquist E."/>
            <person name="Lopez-Garcia S."/>
            <person name="Luque E.M."/>
            <person name="Marcos A.T."/>
            <person name="Martin J."/>
            <person name="Mccluskey K."/>
            <person name="Medina H.R."/>
            <person name="Miralles-Duran A."/>
            <person name="Miyazaki A."/>
            <person name="Munoz-Torres E."/>
            <person name="Oguiza J.A."/>
            <person name="Ohm R."/>
            <person name="Olmedo M."/>
            <person name="Orejas M."/>
            <person name="Ortiz-Castellanos L."/>
            <person name="Pisabarro A.G."/>
            <person name="Rodriguez-Romero J."/>
            <person name="Ruiz-Herrera J."/>
            <person name="Ruiz-Vazquez R."/>
            <person name="Sanz C."/>
            <person name="Schackwitz W."/>
            <person name="Schmutz J."/>
            <person name="Shahriari M."/>
            <person name="Shelest E."/>
            <person name="Silva-Franco F."/>
            <person name="Soanes D."/>
            <person name="Syed K."/>
            <person name="Tagua V.G."/>
            <person name="Talbot N.J."/>
            <person name="Thon M."/>
            <person name="De Vries R.P."/>
            <person name="Wiebenga A."/>
            <person name="Yadav J.S."/>
            <person name="Braun E.L."/>
            <person name="Baker S."/>
            <person name="Garre V."/>
            <person name="Horwitz B."/>
            <person name="Torres-Martinez S."/>
            <person name="Idnurm A."/>
            <person name="Herrera-Estrella A."/>
            <person name="Gabaldon T."/>
            <person name="Grigoriev I.V."/>
        </authorList>
    </citation>
    <scope>NUCLEOTIDE SEQUENCE [LARGE SCALE GENOMIC DNA]</scope>
    <source>
        <strain evidence="8 9">CBS 277.49</strain>
    </source>
</reference>
<evidence type="ECO:0000256" key="1">
    <source>
        <dbReference type="ARBA" id="ARBA00004141"/>
    </source>
</evidence>
<dbReference type="InterPro" id="IPR036259">
    <property type="entry name" value="MFS_trans_sf"/>
</dbReference>
<dbReference type="EMBL" id="AMYB01000006">
    <property type="protein sequence ID" value="OAD00876.1"/>
    <property type="molecule type" value="Genomic_DNA"/>
</dbReference>
<dbReference type="Pfam" id="PF12832">
    <property type="entry name" value="MFS_1_like"/>
    <property type="match status" value="1"/>
</dbReference>
<dbReference type="PROSITE" id="PS50850">
    <property type="entry name" value="MFS"/>
    <property type="match status" value="1"/>
</dbReference>
<evidence type="ECO:0000256" key="2">
    <source>
        <dbReference type="ARBA" id="ARBA00005241"/>
    </source>
</evidence>
<comment type="similarity">
    <text evidence="2">Belongs to the major facilitator superfamily. MFSD6 family.</text>
</comment>
<feature type="transmembrane region" description="Helical" evidence="6">
    <location>
        <begin position="45"/>
        <end position="64"/>
    </location>
</feature>
<dbReference type="InterPro" id="IPR020846">
    <property type="entry name" value="MFS_dom"/>
</dbReference>
<feature type="transmembrane region" description="Helical" evidence="6">
    <location>
        <begin position="418"/>
        <end position="445"/>
    </location>
</feature>
<feature type="domain" description="Major facilitator superfamily (MFS) profile" evidence="7">
    <location>
        <begin position="259"/>
        <end position="456"/>
    </location>
</feature>
<protein>
    <recommendedName>
        <fullName evidence="7">Major facilitator superfamily (MFS) profile domain-containing protein</fullName>
    </recommendedName>
</protein>
<keyword evidence="4 6" id="KW-1133">Transmembrane helix</keyword>
<dbReference type="VEuPathDB" id="FungiDB:MUCCIDRAFT_156666"/>
<dbReference type="OrthoDB" id="515887at2759"/>
<dbReference type="InterPro" id="IPR051717">
    <property type="entry name" value="MFS_MFSD6"/>
</dbReference>
<evidence type="ECO:0000313" key="8">
    <source>
        <dbReference type="EMBL" id="OAD00876.1"/>
    </source>
</evidence>
<dbReference type="SUPFAM" id="SSF103473">
    <property type="entry name" value="MFS general substrate transporter"/>
    <property type="match status" value="1"/>
</dbReference>
<gene>
    <name evidence="8" type="ORF">MUCCIDRAFT_156666</name>
</gene>
<feature type="transmembrane region" description="Helical" evidence="6">
    <location>
        <begin position="170"/>
        <end position="191"/>
    </location>
</feature>
<accession>A0A168J8E7</accession>
<keyword evidence="3 6" id="KW-0812">Transmembrane</keyword>
<dbReference type="InterPro" id="IPR024989">
    <property type="entry name" value="MFS_assoc_dom"/>
</dbReference>
<dbReference type="PANTHER" id="PTHR16172">
    <property type="entry name" value="MAJOR FACILITATOR SUPERFAMILY DOMAIN-CONTAINING PROTEIN 6-LIKE"/>
    <property type="match status" value="1"/>
</dbReference>
<evidence type="ECO:0000256" key="3">
    <source>
        <dbReference type="ARBA" id="ARBA00022692"/>
    </source>
</evidence>
<proteinExistence type="inferred from homology"/>
<evidence type="ECO:0000256" key="5">
    <source>
        <dbReference type="ARBA" id="ARBA00023136"/>
    </source>
</evidence>
<keyword evidence="9" id="KW-1185">Reference proteome</keyword>
<comment type="subcellular location">
    <subcellularLocation>
        <location evidence="1">Membrane</location>
        <topology evidence="1">Multi-pass membrane protein</topology>
    </subcellularLocation>
</comment>
<dbReference type="PANTHER" id="PTHR16172:SF41">
    <property type="entry name" value="MAJOR FACILITATOR SUPERFAMILY DOMAIN-CONTAINING PROTEIN 6-LIKE"/>
    <property type="match status" value="1"/>
</dbReference>
<evidence type="ECO:0000259" key="7">
    <source>
        <dbReference type="PROSITE" id="PS50850"/>
    </source>
</evidence>
<feature type="transmembrane region" description="Helical" evidence="6">
    <location>
        <begin position="390"/>
        <end position="412"/>
    </location>
</feature>